<dbReference type="PRINTS" id="PR01333">
    <property type="entry name" value="2POREKCHANEL"/>
</dbReference>
<feature type="compositionally biased region" description="Low complexity" evidence="9">
    <location>
        <begin position="700"/>
        <end position="710"/>
    </location>
</feature>
<protein>
    <submittedName>
        <fullName evidence="12">Potassium channel subfamily K member 18</fullName>
    </submittedName>
</protein>
<feature type="domain" description="Potassium channel" evidence="11">
    <location>
        <begin position="43"/>
        <end position="102"/>
    </location>
</feature>
<feature type="region of interest" description="Disordered" evidence="9">
    <location>
        <begin position="126"/>
        <end position="277"/>
    </location>
</feature>
<keyword evidence="4 10" id="KW-1133">Transmembrane helix</keyword>
<feature type="transmembrane region" description="Helical" evidence="10">
    <location>
        <begin position="789"/>
        <end position="808"/>
    </location>
</feature>
<evidence type="ECO:0000256" key="1">
    <source>
        <dbReference type="ARBA" id="ARBA00004141"/>
    </source>
</evidence>
<feature type="transmembrane region" description="Helical" evidence="10">
    <location>
        <begin position="767"/>
        <end position="783"/>
    </location>
</feature>
<feature type="compositionally biased region" description="Acidic residues" evidence="9">
    <location>
        <begin position="717"/>
        <end position="733"/>
    </location>
</feature>
<keyword evidence="13" id="KW-1185">Reference proteome</keyword>
<dbReference type="GO" id="GO:0030322">
    <property type="term" value="P:stabilization of membrane potential"/>
    <property type="evidence" value="ECO:0007669"/>
    <property type="project" value="TreeGrafter"/>
</dbReference>
<feature type="compositionally biased region" description="Basic residues" evidence="9">
    <location>
        <begin position="206"/>
        <end position="222"/>
    </location>
</feature>
<evidence type="ECO:0000313" key="13">
    <source>
        <dbReference type="Proteomes" id="UP000762676"/>
    </source>
</evidence>
<keyword evidence="2 8" id="KW-0813">Transport</keyword>
<dbReference type="SUPFAM" id="SSF81324">
    <property type="entry name" value="Voltage-gated potassium channels"/>
    <property type="match status" value="2"/>
</dbReference>
<comment type="subcellular location">
    <subcellularLocation>
        <location evidence="1">Membrane</location>
        <topology evidence="1">Multi-pass membrane protein</topology>
    </subcellularLocation>
</comment>
<reference evidence="12 13" key="1">
    <citation type="journal article" date="2021" name="Elife">
        <title>Chloroplast acquisition without the gene transfer in kleptoplastic sea slugs, Plakobranchus ocellatus.</title>
        <authorList>
            <person name="Maeda T."/>
            <person name="Takahashi S."/>
            <person name="Yoshida T."/>
            <person name="Shimamura S."/>
            <person name="Takaki Y."/>
            <person name="Nagai Y."/>
            <person name="Toyoda A."/>
            <person name="Suzuki Y."/>
            <person name="Arimoto A."/>
            <person name="Ishii H."/>
            <person name="Satoh N."/>
            <person name="Nishiyama T."/>
            <person name="Hasebe M."/>
            <person name="Maruyama T."/>
            <person name="Minagawa J."/>
            <person name="Obokata J."/>
            <person name="Shigenobu S."/>
        </authorList>
    </citation>
    <scope>NUCLEOTIDE SEQUENCE [LARGE SCALE GENOMIC DNA]</scope>
</reference>
<comment type="caution">
    <text evidence="12">The sequence shown here is derived from an EMBL/GenBank/DDBJ whole genome shotgun (WGS) entry which is preliminary data.</text>
</comment>
<dbReference type="GO" id="GO:0022841">
    <property type="term" value="F:potassium ion leak channel activity"/>
    <property type="evidence" value="ECO:0007669"/>
    <property type="project" value="TreeGrafter"/>
</dbReference>
<name>A0AAV4GZB0_9GAST</name>
<dbReference type="Pfam" id="PF07885">
    <property type="entry name" value="Ion_trans_2"/>
    <property type="match status" value="2"/>
</dbReference>
<evidence type="ECO:0000256" key="7">
    <source>
        <dbReference type="ARBA" id="ARBA00023303"/>
    </source>
</evidence>
<dbReference type="EMBL" id="BMAT01001699">
    <property type="protein sequence ID" value="GFR90749.1"/>
    <property type="molecule type" value="Genomic_DNA"/>
</dbReference>
<evidence type="ECO:0000256" key="8">
    <source>
        <dbReference type="RuleBase" id="RU003857"/>
    </source>
</evidence>
<dbReference type="AlphaFoldDB" id="A0AAV4GZB0"/>
<evidence type="ECO:0000313" key="12">
    <source>
        <dbReference type="EMBL" id="GFR90749.1"/>
    </source>
</evidence>
<dbReference type="Proteomes" id="UP000762676">
    <property type="component" value="Unassembled WGS sequence"/>
</dbReference>
<dbReference type="Gene3D" id="1.10.287.70">
    <property type="match status" value="2"/>
</dbReference>
<evidence type="ECO:0000256" key="4">
    <source>
        <dbReference type="ARBA" id="ARBA00022989"/>
    </source>
</evidence>
<feature type="region of interest" description="Disordered" evidence="9">
    <location>
        <begin position="643"/>
        <end position="733"/>
    </location>
</feature>
<feature type="compositionally biased region" description="Basic residues" evidence="9">
    <location>
        <begin position="144"/>
        <end position="155"/>
    </location>
</feature>
<feature type="compositionally biased region" description="Basic and acidic residues" evidence="9">
    <location>
        <begin position="194"/>
        <end position="205"/>
    </location>
</feature>
<keyword evidence="3 8" id="KW-0812">Transmembrane</keyword>
<feature type="compositionally biased region" description="Polar residues" evidence="9">
    <location>
        <begin position="266"/>
        <end position="277"/>
    </location>
</feature>
<dbReference type="GO" id="GO:0015271">
    <property type="term" value="F:outward rectifier potassium channel activity"/>
    <property type="evidence" value="ECO:0007669"/>
    <property type="project" value="TreeGrafter"/>
</dbReference>
<evidence type="ECO:0000256" key="9">
    <source>
        <dbReference type="SAM" id="MobiDB-lite"/>
    </source>
</evidence>
<proteinExistence type="inferred from homology"/>
<evidence type="ECO:0000256" key="3">
    <source>
        <dbReference type="ARBA" id="ARBA00022692"/>
    </source>
</evidence>
<gene>
    <name evidence="12" type="ORF">ElyMa_000827000</name>
</gene>
<evidence type="ECO:0000259" key="11">
    <source>
        <dbReference type="Pfam" id="PF07885"/>
    </source>
</evidence>
<sequence length="830" mass="94894">MEQFRTKIRNNEPLREVDLYVQEYEFVYINAIIDGIVIQNGNSKLLWSLKGAIYYCVTTYTLIGFGNLAPRTNLGRLIAIFYSGISIPVGTLVLGELGDFIVKALKFFYVLLLKCFRCRRKNKNAEKKEAAKKEAEKEAEKKKPVGKKKGQRKGRRDAEDEGEGPRKKGGGKRKKGGGGKGRRKKGGGGKGRRKREDERGDPRKKGSDRKKASKKDGKRKRPRETDDESGEPRRKKSDKRGDKKKRGKSSGGKSNKSRNNKESYDSDTCSENQGTLQGQNLSANVRYYTLASQAPNSEKVDMTNNMRYSEYKSDKWNQHRQQGQGVNKINKINMEKKLRPLYSCIEGNKQKCYSNEIFNRRSSGHNFYYKFSSSESDSASHCDDIFKSMIIYKPKNSKESNVHLDKRGIAFQNGQQQLCEMLQTKKFEISRNDQPNRVEFGDRMQHMCDFSYNTLLCSNNNLRQRISLIKKTSRNTPELVRHRKVLNKFNDVSQHHCESQYYGIMENSNSQMSNFRANSAEQVHEKIRGTKTYREKCQKYRSILPPTKISLYLLASPFRWIFVGNVIRKFLHSAMRSLQKSYRIQTKLQKHTENIKGEVMPSSEKHRIGLENHEKVILCQRQKLFRQLAVKKKLGQNHAFSKPSLRTNFEGLGSRKDERKNRRAVFSPLYHGVDRSNNYRDRSGTEGDDTAEATSGDEYTSGSTSKSAGSKNKKEEEEVAEDPGEDEDEEEEGAPVMATIAVTCGYIIGGAVFLANFSGNLKILDSIWFLYISMVTIGYGDVVPYDQEVFIYMLPYIFIGLSLMSTVLNDVTSYFTNNIVKARNIGQEVS</sequence>
<feature type="transmembrane region" description="Helical" evidence="10">
    <location>
        <begin position="736"/>
        <end position="755"/>
    </location>
</feature>
<feature type="compositionally biased region" description="Basic residues" evidence="9">
    <location>
        <begin position="167"/>
        <end position="193"/>
    </location>
</feature>
<evidence type="ECO:0000256" key="5">
    <source>
        <dbReference type="ARBA" id="ARBA00023065"/>
    </source>
</evidence>
<evidence type="ECO:0000256" key="10">
    <source>
        <dbReference type="SAM" id="Phobius"/>
    </source>
</evidence>
<feature type="compositionally biased region" description="Basic and acidic residues" evidence="9">
    <location>
        <begin position="126"/>
        <end position="143"/>
    </location>
</feature>
<evidence type="ECO:0000256" key="6">
    <source>
        <dbReference type="ARBA" id="ARBA00023136"/>
    </source>
</evidence>
<keyword evidence="5 8" id="KW-0406">Ion transport</keyword>
<feature type="transmembrane region" description="Helical" evidence="10">
    <location>
        <begin position="77"/>
        <end position="94"/>
    </location>
</feature>
<organism evidence="12 13">
    <name type="scientific">Elysia marginata</name>
    <dbReference type="NCBI Taxonomy" id="1093978"/>
    <lineage>
        <taxon>Eukaryota</taxon>
        <taxon>Metazoa</taxon>
        <taxon>Spiralia</taxon>
        <taxon>Lophotrochozoa</taxon>
        <taxon>Mollusca</taxon>
        <taxon>Gastropoda</taxon>
        <taxon>Heterobranchia</taxon>
        <taxon>Euthyneura</taxon>
        <taxon>Panpulmonata</taxon>
        <taxon>Sacoglossa</taxon>
        <taxon>Placobranchoidea</taxon>
        <taxon>Plakobranchidae</taxon>
        <taxon>Elysia</taxon>
    </lineage>
</organism>
<feature type="compositionally biased region" description="Basic and acidic residues" evidence="9">
    <location>
        <begin position="672"/>
        <end position="685"/>
    </location>
</feature>
<keyword evidence="6 10" id="KW-0472">Membrane</keyword>
<comment type="similarity">
    <text evidence="8">Belongs to the two pore domain potassium channel (TC 1.A.1.8) family.</text>
</comment>
<dbReference type="InterPro" id="IPR013099">
    <property type="entry name" value="K_chnl_dom"/>
</dbReference>
<accession>A0AAV4GZB0</accession>
<keyword evidence="7 8" id="KW-0407">Ion channel</keyword>
<feature type="domain" description="Potassium channel" evidence="11">
    <location>
        <begin position="742"/>
        <end position="816"/>
    </location>
</feature>
<evidence type="ECO:0000256" key="2">
    <source>
        <dbReference type="ARBA" id="ARBA00022448"/>
    </source>
</evidence>
<feature type="compositionally biased region" description="Basic residues" evidence="9">
    <location>
        <begin position="233"/>
        <end position="248"/>
    </location>
</feature>
<dbReference type="InterPro" id="IPR003280">
    <property type="entry name" value="2pore_dom_K_chnl"/>
</dbReference>
<dbReference type="PANTHER" id="PTHR11003:SF334">
    <property type="entry name" value="FI03418P"/>
    <property type="match status" value="1"/>
</dbReference>
<dbReference type="PANTHER" id="PTHR11003">
    <property type="entry name" value="POTASSIUM CHANNEL, SUBFAMILY K"/>
    <property type="match status" value="1"/>
</dbReference>
<dbReference type="GO" id="GO:0005886">
    <property type="term" value="C:plasma membrane"/>
    <property type="evidence" value="ECO:0007669"/>
    <property type="project" value="TreeGrafter"/>
</dbReference>